<accession>A0ABW5NFL9</accession>
<comment type="caution">
    <text evidence="1">The sequence shown here is derived from an EMBL/GenBank/DDBJ whole genome shotgun (WGS) entry which is preliminary data.</text>
</comment>
<proteinExistence type="predicted"/>
<protein>
    <submittedName>
        <fullName evidence="1">Uncharacterized protein</fullName>
    </submittedName>
</protein>
<organism evidence="1 2">
    <name type="scientific">Aquimarina hainanensis</name>
    <dbReference type="NCBI Taxonomy" id="1578017"/>
    <lineage>
        <taxon>Bacteria</taxon>
        <taxon>Pseudomonadati</taxon>
        <taxon>Bacteroidota</taxon>
        <taxon>Flavobacteriia</taxon>
        <taxon>Flavobacteriales</taxon>
        <taxon>Flavobacteriaceae</taxon>
        <taxon>Aquimarina</taxon>
    </lineage>
</organism>
<reference evidence="2" key="1">
    <citation type="journal article" date="2019" name="Int. J. Syst. Evol. Microbiol.">
        <title>The Global Catalogue of Microorganisms (GCM) 10K type strain sequencing project: providing services to taxonomists for standard genome sequencing and annotation.</title>
        <authorList>
            <consortium name="The Broad Institute Genomics Platform"/>
            <consortium name="The Broad Institute Genome Sequencing Center for Infectious Disease"/>
            <person name="Wu L."/>
            <person name="Ma J."/>
        </authorList>
    </citation>
    <scope>NUCLEOTIDE SEQUENCE [LARGE SCALE GENOMIC DNA]</scope>
    <source>
        <strain evidence="2">KCTC 42423</strain>
    </source>
</reference>
<evidence type="ECO:0000313" key="2">
    <source>
        <dbReference type="Proteomes" id="UP001597459"/>
    </source>
</evidence>
<dbReference type="RefSeq" id="WP_176029726.1">
    <property type="nucleotide sequence ID" value="NZ_JBHSJV010000001.1"/>
</dbReference>
<dbReference type="Proteomes" id="UP001597459">
    <property type="component" value="Unassembled WGS sequence"/>
</dbReference>
<evidence type="ECO:0000313" key="1">
    <source>
        <dbReference type="EMBL" id="MFD2593611.1"/>
    </source>
</evidence>
<dbReference type="EMBL" id="JBHULX010000048">
    <property type="protein sequence ID" value="MFD2593611.1"/>
    <property type="molecule type" value="Genomic_DNA"/>
</dbReference>
<sequence length="130" mass="15369">MWIIEENNKTEQFLVIEPSFYDVLNPCDDFTLKCLEVLRRKLPIHFKEFPNGTKFGIIRYGDFLGNKYPAIGIQCELDTDYEKIPDFIDLFDEVEILINKIGLENIKKEAELIDAIKWNELNAIGWYFEK</sequence>
<keyword evidence="2" id="KW-1185">Reference proteome</keyword>
<gene>
    <name evidence="1" type="ORF">ACFSTE_22425</name>
</gene>
<name>A0ABW5NFL9_9FLAO</name>